<reference evidence="5" key="2">
    <citation type="submission" date="2021-04" db="EMBL/GenBank/DDBJ databases">
        <authorList>
            <person name="Gilroy R."/>
        </authorList>
    </citation>
    <scope>NUCLEOTIDE SEQUENCE</scope>
    <source>
        <strain evidence="5">ChiSxjej5B17-1746</strain>
    </source>
</reference>
<evidence type="ECO:0000259" key="4">
    <source>
        <dbReference type="PROSITE" id="PS51379"/>
    </source>
</evidence>
<dbReference type="InterPro" id="IPR017896">
    <property type="entry name" value="4Fe4S_Fe-S-bd"/>
</dbReference>
<keyword evidence="1" id="KW-0479">Metal-binding</keyword>
<evidence type="ECO:0000256" key="1">
    <source>
        <dbReference type="ARBA" id="ARBA00022723"/>
    </source>
</evidence>
<dbReference type="AlphaFoldDB" id="A0A9D1QZM8"/>
<evidence type="ECO:0000313" key="6">
    <source>
        <dbReference type="Proteomes" id="UP000824264"/>
    </source>
</evidence>
<feature type="domain" description="4Fe-4S ferredoxin-type" evidence="4">
    <location>
        <begin position="1"/>
        <end position="24"/>
    </location>
</feature>
<keyword evidence="3" id="KW-0411">Iron-sulfur</keyword>
<accession>A0A9D1QZM8</accession>
<dbReference type="Proteomes" id="UP000824264">
    <property type="component" value="Unassembled WGS sequence"/>
</dbReference>
<sequence length="24" mass="2601">MPAMIDKKTCTGCGRCDRSCPLDV</sequence>
<dbReference type="EMBL" id="DXGI01000257">
    <property type="protein sequence ID" value="HIW78843.1"/>
    <property type="molecule type" value="Genomic_DNA"/>
</dbReference>
<evidence type="ECO:0000256" key="2">
    <source>
        <dbReference type="ARBA" id="ARBA00023004"/>
    </source>
</evidence>
<organism evidence="5 6">
    <name type="scientific">Candidatus Bilophila faecipullorum</name>
    <dbReference type="NCBI Taxonomy" id="2838482"/>
    <lineage>
        <taxon>Bacteria</taxon>
        <taxon>Pseudomonadati</taxon>
        <taxon>Thermodesulfobacteriota</taxon>
        <taxon>Desulfovibrionia</taxon>
        <taxon>Desulfovibrionales</taxon>
        <taxon>Desulfovibrionaceae</taxon>
        <taxon>Bilophila</taxon>
    </lineage>
</organism>
<dbReference type="GO" id="GO:0046872">
    <property type="term" value="F:metal ion binding"/>
    <property type="evidence" value="ECO:0007669"/>
    <property type="project" value="UniProtKB-KW"/>
</dbReference>
<evidence type="ECO:0000256" key="3">
    <source>
        <dbReference type="ARBA" id="ARBA00023014"/>
    </source>
</evidence>
<proteinExistence type="predicted"/>
<keyword evidence="2" id="KW-0408">Iron</keyword>
<reference evidence="5" key="1">
    <citation type="journal article" date="2021" name="PeerJ">
        <title>Extensive microbial diversity within the chicken gut microbiome revealed by metagenomics and culture.</title>
        <authorList>
            <person name="Gilroy R."/>
            <person name="Ravi A."/>
            <person name="Getino M."/>
            <person name="Pursley I."/>
            <person name="Horton D.L."/>
            <person name="Alikhan N.F."/>
            <person name="Baker D."/>
            <person name="Gharbi K."/>
            <person name="Hall N."/>
            <person name="Watson M."/>
            <person name="Adriaenssens E.M."/>
            <person name="Foster-Nyarko E."/>
            <person name="Jarju S."/>
            <person name="Secka A."/>
            <person name="Antonio M."/>
            <person name="Oren A."/>
            <person name="Chaudhuri R.R."/>
            <person name="La Ragione R."/>
            <person name="Hildebrand F."/>
            <person name="Pallen M.J."/>
        </authorList>
    </citation>
    <scope>NUCLEOTIDE SEQUENCE</scope>
    <source>
        <strain evidence="5">ChiSxjej5B17-1746</strain>
    </source>
</reference>
<dbReference type="SUPFAM" id="SSF54862">
    <property type="entry name" value="4Fe-4S ferredoxins"/>
    <property type="match status" value="1"/>
</dbReference>
<dbReference type="Gene3D" id="3.30.70.20">
    <property type="match status" value="1"/>
</dbReference>
<dbReference type="InterPro" id="IPR017900">
    <property type="entry name" value="4Fe4S_Fe_S_CS"/>
</dbReference>
<protein>
    <submittedName>
        <fullName evidence="5">4Fe-4S dicluster domain-containing protein</fullName>
    </submittedName>
</protein>
<evidence type="ECO:0000313" key="5">
    <source>
        <dbReference type="EMBL" id="HIW78843.1"/>
    </source>
</evidence>
<dbReference type="Pfam" id="PF12797">
    <property type="entry name" value="Fer4_2"/>
    <property type="match status" value="1"/>
</dbReference>
<dbReference type="PROSITE" id="PS00198">
    <property type="entry name" value="4FE4S_FER_1"/>
    <property type="match status" value="1"/>
</dbReference>
<dbReference type="PROSITE" id="PS51379">
    <property type="entry name" value="4FE4S_FER_2"/>
    <property type="match status" value="1"/>
</dbReference>
<dbReference type="GO" id="GO:0051536">
    <property type="term" value="F:iron-sulfur cluster binding"/>
    <property type="evidence" value="ECO:0007669"/>
    <property type="project" value="UniProtKB-KW"/>
</dbReference>
<comment type="caution">
    <text evidence="5">The sequence shown here is derived from an EMBL/GenBank/DDBJ whole genome shotgun (WGS) entry which is preliminary data.</text>
</comment>
<gene>
    <name evidence="5" type="ORF">H9874_06835</name>
</gene>
<feature type="non-terminal residue" evidence="5">
    <location>
        <position position="24"/>
    </location>
</feature>
<name>A0A9D1QZM8_9BACT</name>